<dbReference type="InterPro" id="IPR013149">
    <property type="entry name" value="ADH-like_C"/>
</dbReference>
<dbReference type="EC" id="1.6.5.5" evidence="2"/>
<evidence type="ECO:0000313" key="3">
    <source>
        <dbReference type="Proteomes" id="UP000013201"/>
    </source>
</evidence>
<sequence length="332" mass="34872">MKSIVCNAFAPVETLMWKEIENPSPGPGEVLVSLEAAAANFPDALIVEGRYQLRPALPFTPGCEGCGEILAIGVGVVGLDPGDRVMFSTPFGAFAEQVVVEASNVFRIDADMPADDAAGFLLAYATAYHALKQRGALKSGETLLVLGAGGGVGLAAVELGRAMGARVVAAASSAEKLLACADRGAEALIQYDNPARLRAQIAEATDGRGPDVVYDPVGGDMAEPAFRSIAYNGRYVVIGFAAGSIPSLPFNLPLLKSASIVGAIAGIFMVKEPDAHRQNVGELLDFYREGRLKPTIGARFALEHAARAIRWLADRKAIGKIILDPRIDAITQ</sequence>
<dbReference type="Pfam" id="PF00107">
    <property type="entry name" value="ADH_zinc_N"/>
    <property type="match status" value="1"/>
</dbReference>
<dbReference type="SUPFAM" id="SSF50129">
    <property type="entry name" value="GroES-like"/>
    <property type="match status" value="1"/>
</dbReference>
<evidence type="ECO:0000259" key="1">
    <source>
        <dbReference type="SMART" id="SM00829"/>
    </source>
</evidence>
<protein>
    <submittedName>
        <fullName evidence="2">Quinone oxidoreductase</fullName>
        <ecNumber evidence="2">1.6.5.5</ecNumber>
    </submittedName>
</protein>
<dbReference type="InterPro" id="IPR013154">
    <property type="entry name" value="ADH-like_N"/>
</dbReference>
<dbReference type="RefSeq" id="WP_006953073.1">
    <property type="nucleotide sequence ID" value="NZ_CAVK010000063.1"/>
</dbReference>
<dbReference type="InterPro" id="IPR051397">
    <property type="entry name" value="Zn-ADH-like_protein"/>
</dbReference>
<dbReference type="SUPFAM" id="SSF51735">
    <property type="entry name" value="NAD(P)-binding Rossmann-fold domains"/>
    <property type="match status" value="1"/>
</dbReference>
<dbReference type="PANTHER" id="PTHR43677">
    <property type="entry name" value="SHORT-CHAIN DEHYDROGENASE/REDUCTASE"/>
    <property type="match status" value="1"/>
</dbReference>
<dbReference type="OrthoDB" id="4190732at2"/>
<dbReference type="Gene3D" id="3.90.180.10">
    <property type="entry name" value="Medium-chain alcohol dehydrogenases, catalytic domain"/>
    <property type="match status" value="1"/>
</dbReference>
<dbReference type="InterPro" id="IPR011032">
    <property type="entry name" value="GroES-like_sf"/>
</dbReference>
<dbReference type="InterPro" id="IPR036291">
    <property type="entry name" value="NAD(P)-bd_dom_sf"/>
</dbReference>
<dbReference type="EMBL" id="CAVK010000063">
    <property type="protein sequence ID" value="CCW17086.1"/>
    <property type="molecule type" value="Genomic_DNA"/>
</dbReference>
<comment type="caution">
    <text evidence="2">The sequence shown here is derived from an EMBL/GenBank/DDBJ whole genome shotgun (WGS) entry which is preliminary data.</text>
</comment>
<keyword evidence="2" id="KW-0560">Oxidoreductase</keyword>
<dbReference type="GO" id="GO:0003960">
    <property type="term" value="F:quinone reductase (NADPH) activity"/>
    <property type="evidence" value="ECO:0007669"/>
    <property type="project" value="UniProtKB-EC"/>
</dbReference>
<dbReference type="CDD" id="cd08241">
    <property type="entry name" value="QOR1"/>
    <property type="match status" value="1"/>
</dbReference>
<organism evidence="2 3">
    <name type="scientific">Sphingobium indicum BiD32</name>
    <dbReference type="NCBI Taxonomy" id="1301087"/>
    <lineage>
        <taxon>Bacteria</taxon>
        <taxon>Pseudomonadati</taxon>
        <taxon>Pseudomonadota</taxon>
        <taxon>Alphaproteobacteria</taxon>
        <taxon>Sphingomonadales</taxon>
        <taxon>Sphingomonadaceae</taxon>
        <taxon>Sphingobium</taxon>
    </lineage>
</organism>
<dbReference type="Pfam" id="PF08240">
    <property type="entry name" value="ADH_N"/>
    <property type="match status" value="1"/>
</dbReference>
<dbReference type="Proteomes" id="UP000013201">
    <property type="component" value="Unassembled WGS sequence"/>
</dbReference>
<feature type="domain" description="Enoyl reductase (ER)" evidence="1">
    <location>
        <begin position="10"/>
        <end position="323"/>
    </location>
</feature>
<dbReference type="SMART" id="SM00829">
    <property type="entry name" value="PKS_ER"/>
    <property type="match status" value="1"/>
</dbReference>
<keyword evidence="3" id="KW-1185">Reference proteome</keyword>
<name>N1MJF5_9SPHN</name>
<reference evidence="3" key="2">
    <citation type="submission" date="2013-04" db="EMBL/GenBank/DDBJ databases">
        <title>Bisphenol A degrading Sphingobium sp. strain BiD32.</title>
        <authorList>
            <person name="Nielsen J.L."/>
            <person name="Zhou N.A."/>
            <person name="Kjeldal H."/>
        </authorList>
    </citation>
    <scope>NUCLEOTIDE SEQUENCE [LARGE SCALE GENOMIC DNA]</scope>
    <source>
        <strain evidence="3">BiD32</strain>
    </source>
</reference>
<proteinExistence type="predicted"/>
<dbReference type="InterPro" id="IPR020843">
    <property type="entry name" value="ER"/>
</dbReference>
<dbReference type="PANTHER" id="PTHR43677:SF4">
    <property type="entry name" value="QUINONE OXIDOREDUCTASE-LIKE PROTEIN 2"/>
    <property type="match status" value="1"/>
</dbReference>
<dbReference type="AlphaFoldDB" id="N1MJF5"/>
<accession>N1MJF5</accession>
<reference evidence="2 3" key="1">
    <citation type="submission" date="2013-03" db="EMBL/GenBank/DDBJ databases">
        <authorList>
            <person name="Le V."/>
        </authorList>
    </citation>
    <scope>NUCLEOTIDE SEQUENCE [LARGE SCALE GENOMIC DNA]</scope>
    <source>
        <strain evidence="2 3">BiD32</strain>
    </source>
</reference>
<dbReference type="Gene3D" id="3.40.50.720">
    <property type="entry name" value="NAD(P)-binding Rossmann-like Domain"/>
    <property type="match status" value="1"/>
</dbReference>
<gene>
    <name evidence="2" type="ORF">EBBID32_14250</name>
</gene>
<evidence type="ECO:0000313" key="2">
    <source>
        <dbReference type="EMBL" id="CCW17086.1"/>
    </source>
</evidence>